<comment type="caution">
    <text evidence="14">The sequence shown here is derived from an EMBL/GenBank/DDBJ whole genome shotgun (WGS) entry which is preliminary data.</text>
</comment>
<evidence type="ECO:0000256" key="8">
    <source>
        <dbReference type="ARBA" id="ARBA00022741"/>
    </source>
</evidence>
<dbReference type="Proteomes" id="UP001206312">
    <property type="component" value="Unassembled WGS sequence"/>
</dbReference>
<keyword evidence="11 13" id="KW-0443">Lipid metabolism</keyword>
<evidence type="ECO:0000313" key="14">
    <source>
        <dbReference type="EMBL" id="MCO5724842.1"/>
    </source>
</evidence>
<evidence type="ECO:0000256" key="9">
    <source>
        <dbReference type="ARBA" id="ARBA00022777"/>
    </source>
</evidence>
<evidence type="ECO:0000256" key="4">
    <source>
        <dbReference type="ARBA" id="ARBA00016436"/>
    </source>
</evidence>
<evidence type="ECO:0000256" key="6">
    <source>
        <dbReference type="ARBA" id="ARBA00022556"/>
    </source>
</evidence>
<evidence type="ECO:0000256" key="10">
    <source>
        <dbReference type="ARBA" id="ARBA00022840"/>
    </source>
</evidence>
<dbReference type="Pfam" id="PF02606">
    <property type="entry name" value="LpxK"/>
    <property type="match status" value="1"/>
</dbReference>
<evidence type="ECO:0000256" key="5">
    <source>
        <dbReference type="ARBA" id="ARBA00022516"/>
    </source>
</evidence>
<comment type="similarity">
    <text evidence="13">Belongs to the LpxK family.</text>
</comment>
<evidence type="ECO:0000256" key="3">
    <source>
        <dbReference type="ARBA" id="ARBA00012071"/>
    </source>
</evidence>
<evidence type="ECO:0000256" key="2">
    <source>
        <dbReference type="ARBA" id="ARBA00004870"/>
    </source>
</evidence>
<evidence type="ECO:0000256" key="1">
    <source>
        <dbReference type="ARBA" id="ARBA00002274"/>
    </source>
</evidence>
<keyword evidence="9 13" id="KW-0418">Kinase</keyword>
<keyword evidence="10 13" id="KW-0067">ATP-binding</keyword>
<keyword evidence="8 13" id="KW-0547">Nucleotide-binding</keyword>
<dbReference type="RefSeq" id="WP_252741215.1">
    <property type="nucleotide sequence ID" value="NZ_JAMXIB010000005.1"/>
</dbReference>
<dbReference type="NCBIfam" id="TIGR00682">
    <property type="entry name" value="lpxK"/>
    <property type="match status" value="1"/>
</dbReference>
<dbReference type="InterPro" id="IPR003758">
    <property type="entry name" value="LpxK"/>
</dbReference>
<dbReference type="SUPFAM" id="SSF52540">
    <property type="entry name" value="P-loop containing nucleoside triphosphate hydrolases"/>
    <property type="match status" value="1"/>
</dbReference>
<dbReference type="PANTHER" id="PTHR42724">
    <property type="entry name" value="TETRAACYLDISACCHARIDE 4'-KINASE"/>
    <property type="match status" value="1"/>
</dbReference>
<comment type="pathway">
    <text evidence="2 13">Glycolipid biosynthesis; lipid IV(A) biosynthesis; lipid IV(A) from (3R)-3-hydroxytetradecanoyl-[acyl-carrier-protein] and UDP-N-acetyl-alpha-D-glucosamine: step 6/6.</text>
</comment>
<feature type="binding site" evidence="13">
    <location>
        <begin position="47"/>
        <end position="54"/>
    </location>
    <ligand>
        <name>ATP</name>
        <dbReference type="ChEBI" id="CHEBI:30616"/>
    </ligand>
</feature>
<protein>
    <recommendedName>
        <fullName evidence="4 13">Tetraacyldisaccharide 4'-kinase</fullName>
        <ecNumber evidence="3 13">2.7.1.130</ecNumber>
    </recommendedName>
    <alternativeName>
        <fullName evidence="12 13">Lipid A 4'-kinase</fullName>
    </alternativeName>
</protein>
<organism evidence="14 15">
    <name type="scientific">Robiginitalea marina</name>
    <dbReference type="NCBI Taxonomy" id="2954105"/>
    <lineage>
        <taxon>Bacteria</taxon>
        <taxon>Pseudomonadati</taxon>
        <taxon>Bacteroidota</taxon>
        <taxon>Flavobacteriia</taxon>
        <taxon>Flavobacteriales</taxon>
        <taxon>Flavobacteriaceae</taxon>
        <taxon>Robiginitalea</taxon>
    </lineage>
</organism>
<dbReference type="EC" id="2.7.1.130" evidence="3 13"/>
<evidence type="ECO:0000256" key="11">
    <source>
        <dbReference type="ARBA" id="ARBA00023098"/>
    </source>
</evidence>
<keyword evidence="6 13" id="KW-0441">Lipid A biosynthesis</keyword>
<dbReference type="PANTHER" id="PTHR42724:SF1">
    <property type="entry name" value="TETRAACYLDISACCHARIDE 4'-KINASE, MITOCHONDRIAL-RELATED"/>
    <property type="match status" value="1"/>
</dbReference>
<gene>
    <name evidence="13 14" type="primary">lpxK</name>
    <name evidence="14" type="ORF">NG653_08220</name>
</gene>
<dbReference type="HAMAP" id="MF_00409">
    <property type="entry name" value="LpxK"/>
    <property type="match status" value="1"/>
</dbReference>
<keyword evidence="7 13" id="KW-0808">Transferase</keyword>
<reference evidence="14 15" key="1">
    <citation type="submission" date="2022-06" db="EMBL/GenBank/DDBJ databases">
        <authorList>
            <person name="Xuan X."/>
        </authorList>
    </citation>
    <scope>NUCLEOTIDE SEQUENCE [LARGE SCALE GENOMIC DNA]</scope>
    <source>
        <strain evidence="14 15">2V75</strain>
    </source>
</reference>
<dbReference type="InterPro" id="IPR027417">
    <property type="entry name" value="P-loop_NTPase"/>
</dbReference>
<proteinExistence type="inferred from homology"/>
<sequence>MKLLRKLAYPLSLLYGAVVFLRNKAYDWGWLASRGYEVPVLCIGNLSVGGSGKTPMVEWVLRELLPVRRVAVLSRGYKRKSRGFRLVLHGSTAEQAGDEPLQIARKFPGAIVAVDANRQRGIETLMAREKPELIILDDGFQHRKVRPFRAVLLTAYGELYPEEPYLPTGNLRDHRSQADRADLVVVTKCPVDLSQAERARIREKLGLRPGQQLAFASLGYGDPIGPDGKTADWWGFGEEPFTLVTGIARPEPLVGFLKGKGLSFEHFRYPDHHAFTPGDLRKLRGRGRLLTTEKDAVRLGGRVGNLWVLPVRHSFSPADREVMEGFLSQF</sequence>
<name>A0ABT1AZ17_9FLAO</name>
<evidence type="ECO:0000256" key="7">
    <source>
        <dbReference type="ARBA" id="ARBA00022679"/>
    </source>
</evidence>
<evidence type="ECO:0000256" key="12">
    <source>
        <dbReference type="ARBA" id="ARBA00029757"/>
    </source>
</evidence>
<accession>A0ABT1AZ17</accession>
<dbReference type="GO" id="GO:0009029">
    <property type="term" value="F:lipid-A 4'-kinase activity"/>
    <property type="evidence" value="ECO:0007669"/>
    <property type="project" value="UniProtKB-EC"/>
</dbReference>
<keyword evidence="5 13" id="KW-0444">Lipid biosynthesis</keyword>
<keyword evidence="15" id="KW-1185">Reference proteome</keyword>
<comment type="function">
    <text evidence="1 13">Transfers the gamma-phosphate of ATP to the 4'-position of a tetraacyldisaccharide 1-phosphate intermediate (termed DS-1-P) to form tetraacyldisaccharide 1,4'-bis-phosphate (lipid IVA).</text>
</comment>
<dbReference type="EMBL" id="JAMXIB010000005">
    <property type="protein sequence ID" value="MCO5724842.1"/>
    <property type="molecule type" value="Genomic_DNA"/>
</dbReference>
<evidence type="ECO:0000256" key="13">
    <source>
        <dbReference type="HAMAP-Rule" id="MF_00409"/>
    </source>
</evidence>
<evidence type="ECO:0000313" key="15">
    <source>
        <dbReference type="Proteomes" id="UP001206312"/>
    </source>
</evidence>
<comment type="catalytic activity">
    <reaction evidence="13">
        <text>a lipid A disaccharide + ATP = a lipid IVA + ADP + H(+)</text>
        <dbReference type="Rhea" id="RHEA:67840"/>
        <dbReference type="ChEBI" id="CHEBI:15378"/>
        <dbReference type="ChEBI" id="CHEBI:30616"/>
        <dbReference type="ChEBI" id="CHEBI:176343"/>
        <dbReference type="ChEBI" id="CHEBI:176425"/>
        <dbReference type="ChEBI" id="CHEBI:456216"/>
        <dbReference type="EC" id="2.7.1.130"/>
    </reaction>
</comment>